<dbReference type="InterPro" id="IPR001623">
    <property type="entry name" value="DnaJ_domain"/>
</dbReference>
<feature type="region of interest" description="Disordered" evidence="1">
    <location>
        <begin position="403"/>
        <end position="429"/>
    </location>
</feature>
<evidence type="ECO:0000256" key="1">
    <source>
        <dbReference type="SAM" id="MobiDB-lite"/>
    </source>
</evidence>
<proteinExistence type="predicted"/>
<dbReference type="Pfam" id="PF23551">
    <property type="entry name" value="Zn_ribbon_20"/>
    <property type="match status" value="1"/>
</dbReference>
<feature type="compositionally biased region" description="Polar residues" evidence="1">
    <location>
        <begin position="348"/>
        <end position="357"/>
    </location>
</feature>
<feature type="region of interest" description="Disordered" evidence="1">
    <location>
        <begin position="232"/>
        <end position="298"/>
    </location>
</feature>
<feature type="region of interest" description="Disordered" evidence="1">
    <location>
        <begin position="457"/>
        <end position="506"/>
    </location>
</feature>
<dbReference type="PANTHER" id="PTHR44137">
    <property type="entry name" value="BNAC03G44070D PROTEIN"/>
    <property type="match status" value="1"/>
</dbReference>
<dbReference type="CDD" id="cd06257">
    <property type="entry name" value="DnaJ"/>
    <property type="match status" value="1"/>
</dbReference>
<dbReference type="InterPro" id="IPR036869">
    <property type="entry name" value="J_dom_sf"/>
</dbReference>
<feature type="domain" description="J" evidence="2">
    <location>
        <begin position="66"/>
        <end position="130"/>
    </location>
</feature>
<dbReference type="SMART" id="SM00271">
    <property type="entry name" value="DnaJ"/>
    <property type="match status" value="1"/>
</dbReference>
<dbReference type="Pfam" id="PF11926">
    <property type="entry name" value="DUF3444"/>
    <property type="match status" value="1"/>
</dbReference>
<reference evidence="3 4" key="1">
    <citation type="submission" date="2024-12" db="EMBL/GenBank/DDBJ databases">
        <title>The unique morphological basis and parallel evolutionary history of personate flowers in Penstemon.</title>
        <authorList>
            <person name="Depatie T.H."/>
            <person name="Wessinger C.A."/>
        </authorList>
    </citation>
    <scope>NUCLEOTIDE SEQUENCE [LARGE SCALE GENOMIC DNA]</scope>
    <source>
        <strain evidence="3">WTNN_2</strain>
        <tissue evidence="3">Leaf</tissue>
    </source>
</reference>
<dbReference type="EMBL" id="JBJXBP010000003">
    <property type="protein sequence ID" value="KAL3837743.1"/>
    <property type="molecule type" value="Genomic_DNA"/>
</dbReference>
<dbReference type="Gene3D" id="1.10.287.110">
    <property type="entry name" value="DnaJ domain"/>
    <property type="match status" value="1"/>
</dbReference>
<feature type="region of interest" description="Disordered" evidence="1">
    <location>
        <begin position="347"/>
        <end position="376"/>
    </location>
</feature>
<dbReference type="Pfam" id="PF00226">
    <property type="entry name" value="DnaJ"/>
    <property type="match status" value="1"/>
</dbReference>
<feature type="compositionally biased region" description="Low complexity" evidence="1">
    <location>
        <begin position="271"/>
        <end position="283"/>
    </location>
</feature>
<dbReference type="PRINTS" id="PR00625">
    <property type="entry name" value="JDOMAIN"/>
</dbReference>
<feature type="compositionally biased region" description="Polar residues" evidence="1">
    <location>
        <begin position="232"/>
        <end position="252"/>
    </location>
</feature>
<feature type="compositionally biased region" description="Pro residues" evidence="1">
    <location>
        <begin position="177"/>
        <end position="187"/>
    </location>
</feature>
<organism evidence="3 4">
    <name type="scientific">Penstemon smallii</name>
    <dbReference type="NCBI Taxonomy" id="265156"/>
    <lineage>
        <taxon>Eukaryota</taxon>
        <taxon>Viridiplantae</taxon>
        <taxon>Streptophyta</taxon>
        <taxon>Embryophyta</taxon>
        <taxon>Tracheophyta</taxon>
        <taxon>Spermatophyta</taxon>
        <taxon>Magnoliopsida</taxon>
        <taxon>eudicotyledons</taxon>
        <taxon>Gunneridae</taxon>
        <taxon>Pentapetalae</taxon>
        <taxon>asterids</taxon>
        <taxon>lamiids</taxon>
        <taxon>Lamiales</taxon>
        <taxon>Plantaginaceae</taxon>
        <taxon>Cheloneae</taxon>
        <taxon>Penstemon</taxon>
    </lineage>
</organism>
<dbReference type="PROSITE" id="PS50076">
    <property type="entry name" value="DNAJ_2"/>
    <property type="match status" value="1"/>
</dbReference>
<evidence type="ECO:0000259" key="2">
    <source>
        <dbReference type="PROSITE" id="PS50076"/>
    </source>
</evidence>
<comment type="caution">
    <text evidence="3">The sequence shown here is derived from an EMBL/GenBank/DDBJ whole genome shotgun (WGS) entry which is preliminary data.</text>
</comment>
<feature type="compositionally biased region" description="Polar residues" evidence="1">
    <location>
        <begin position="418"/>
        <end position="427"/>
    </location>
</feature>
<dbReference type="PANTHER" id="PTHR44137:SF32">
    <property type="entry name" value="DNAJ HEAT SHOCK AMINO-TERMINAL DOMAIN PROTEIN"/>
    <property type="match status" value="1"/>
</dbReference>
<dbReference type="InterPro" id="IPR024593">
    <property type="entry name" value="DUF3444"/>
</dbReference>
<dbReference type="InterPro" id="IPR056988">
    <property type="entry name" value="Zn_ribbon_pln"/>
</dbReference>
<keyword evidence="4" id="KW-1185">Reference proteome</keyword>
<evidence type="ECO:0000313" key="4">
    <source>
        <dbReference type="Proteomes" id="UP001634393"/>
    </source>
</evidence>
<feature type="compositionally biased region" description="Basic and acidic residues" evidence="1">
    <location>
        <begin position="457"/>
        <end position="488"/>
    </location>
</feature>
<feature type="compositionally biased region" description="Polar residues" evidence="1">
    <location>
        <begin position="144"/>
        <end position="173"/>
    </location>
</feature>
<dbReference type="SUPFAM" id="SSF46565">
    <property type="entry name" value="Chaperone J-domain"/>
    <property type="match status" value="1"/>
</dbReference>
<gene>
    <name evidence="3" type="ORF">ACJIZ3_022334</name>
</gene>
<dbReference type="Proteomes" id="UP001634393">
    <property type="component" value="Unassembled WGS sequence"/>
</dbReference>
<name>A0ABD3TMT2_9LAMI</name>
<sequence>MECNRDEALRAKTIAEEKLEKKDFAGAKKFAMKAQALYPELDGISHFLTALDVYISAENKISGEIDWYGVLSVTPSTDDDTIKKQYRKLALSLHPDKNKSIGADGAFKLISEAWSLLSDKAKRLSYNQRRGAGVFRGPVHTAGPSAQSRTNGSYNFTSRTTTSVPKTQTNTAKVPSKPTPTPTPTPTPSHKRTDTFWTICHRCKMHYEYLKMYLNSTLLCVNCKKAFMAEETSSPHNNSKSPSQVPRPQQQAPREHVPNPGRNIPVPPKPGQGQSGPSSAKSANFQKVPLSGTGSASVGSLDPSIAAKAASVVHQAQDKLKRAYTESNSSGNWEEYLKKIKVDHDNSRSGMNHNMAQGNGGFGTASASAPGSRTHGFSGGFGTASVAAPRSRAHGFSGGFGTASASAPGSKIHGFSGTYRQPNSTRDLTPLETRNMLMAMARKDILSKLEMWKSERTTKAVDKEKDNTKENKKERILATKETDKKEKGQVSADDASNSDPPEEVMNVPDPDFHDFDLDRSENSFGDNEVWSAYDDNDGMPRFYALISKVISTEPFRLRVSWINSKTTTEFSSMEWVGSGFYKTCGEFRVGKYVNCKSINSFSQKVNWSKNQRGSILIFPQKGDVWALYTNWSPDWNESTPEDVVHKYDMVTVLDDYNEEQGISVAPLVKVIGFKTVFRPNSENPEMIKRIPKEEMFRFSHRVPHHLLTGQEGENAPKGCLELDPAATPLELLQVITEDNEVPVVDTAEKSPSPT</sequence>
<protein>
    <recommendedName>
        <fullName evidence="2">J domain-containing protein</fullName>
    </recommendedName>
</protein>
<evidence type="ECO:0000313" key="3">
    <source>
        <dbReference type="EMBL" id="KAL3837743.1"/>
    </source>
</evidence>
<dbReference type="AlphaFoldDB" id="A0ABD3TMT2"/>
<dbReference type="InterPro" id="IPR018253">
    <property type="entry name" value="DnaJ_domain_CS"/>
</dbReference>
<feature type="region of interest" description="Disordered" evidence="1">
    <location>
        <begin position="135"/>
        <end position="193"/>
    </location>
</feature>
<dbReference type="PROSITE" id="PS00636">
    <property type="entry name" value="DNAJ_1"/>
    <property type="match status" value="1"/>
</dbReference>
<accession>A0ABD3TMT2</accession>